<keyword evidence="3 6" id="KW-0812">Transmembrane</keyword>
<evidence type="ECO:0000313" key="7">
    <source>
        <dbReference type="EMBL" id="CAE0462714.1"/>
    </source>
</evidence>
<dbReference type="PANTHER" id="PTHR31652">
    <property type="entry name" value="LIMR FAMILY PROTEIN DDB_G0283707-RELATED"/>
    <property type="match status" value="1"/>
</dbReference>
<dbReference type="InterPro" id="IPR008075">
    <property type="entry name" value="LIMR"/>
</dbReference>
<accession>A0A7S3Q1H9</accession>
<dbReference type="GO" id="GO:0016020">
    <property type="term" value="C:membrane"/>
    <property type="evidence" value="ECO:0007669"/>
    <property type="project" value="UniProtKB-SubCell"/>
</dbReference>
<feature type="transmembrane region" description="Helical" evidence="6">
    <location>
        <begin position="496"/>
        <end position="514"/>
    </location>
</feature>
<gene>
    <name evidence="7" type="ORF">CDEB00056_LOCUS7555</name>
</gene>
<name>A0A7S3Q1H9_9STRA</name>
<protein>
    <submittedName>
        <fullName evidence="7">Uncharacterized protein</fullName>
    </submittedName>
</protein>
<feature type="transmembrane region" description="Helical" evidence="6">
    <location>
        <begin position="224"/>
        <end position="257"/>
    </location>
</feature>
<evidence type="ECO:0000256" key="4">
    <source>
        <dbReference type="ARBA" id="ARBA00022989"/>
    </source>
</evidence>
<organism evidence="7">
    <name type="scientific">Chaetoceros debilis</name>
    <dbReference type="NCBI Taxonomy" id="122233"/>
    <lineage>
        <taxon>Eukaryota</taxon>
        <taxon>Sar</taxon>
        <taxon>Stramenopiles</taxon>
        <taxon>Ochrophyta</taxon>
        <taxon>Bacillariophyta</taxon>
        <taxon>Coscinodiscophyceae</taxon>
        <taxon>Chaetocerotophycidae</taxon>
        <taxon>Chaetocerotales</taxon>
        <taxon>Chaetocerotaceae</taxon>
        <taxon>Chaetoceros</taxon>
    </lineage>
</organism>
<proteinExistence type="inferred from homology"/>
<feature type="transmembrane region" description="Helical" evidence="6">
    <location>
        <begin position="350"/>
        <end position="375"/>
    </location>
</feature>
<evidence type="ECO:0000256" key="3">
    <source>
        <dbReference type="ARBA" id="ARBA00022692"/>
    </source>
</evidence>
<feature type="transmembrane region" description="Helical" evidence="6">
    <location>
        <begin position="395"/>
        <end position="419"/>
    </location>
</feature>
<feature type="transmembrane region" description="Helical" evidence="6">
    <location>
        <begin position="440"/>
        <end position="465"/>
    </location>
</feature>
<comment type="subcellular location">
    <subcellularLocation>
        <location evidence="1">Membrane</location>
        <topology evidence="1">Multi-pass membrane protein</topology>
    </subcellularLocation>
</comment>
<dbReference type="Pfam" id="PF04791">
    <property type="entry name" value="LMBR1"/>
    <property type="match status" value="2"/>
</dbReference>
<evidence type="ECO:0000256" key="5">
    <source>
        <dbReference type="ARBA" id="ARBA00023136"/>
    </source>
</evidence>
<reference evidence="7" key="1">
    <citation type="submission" date="2021-01" db="EMBL/GenBank/DDBJ databases">
        <authorList>
            <person name="Corre E."/>
            <person name="Pelletier E."/>
            <person name="Niang G."/>
            <person name="Scheremetjew M."/>
            <person name="Finn R."/>
            <person name="Kale V."/>
            <person name="Holt S."/>
            <person name="Cochrane G."/>
            <person name="Meng A."/>
            <person name="Brown T."/>
            <person name="Cohen L."/>
        </authorList>
    </citation>
    <scope>NUCLEOTIDE SEQUENCE</scope>
    <source>
        <strain evidence="7">MM31A-1</strain>
    </source>
</reference>
<keyword evidence="5 6" id="KW-0472">Membrane</keyword>
<keyword evidence="4 6" id="KW-1133">Transmembrane helix</keyword>
<evidence type="ECO:0000256" key="2">
    <source>
        <dbReference type="ARBA" id="ARBA00010487"/>
    </source>
</evidence>
<dbReference type="PRINTS" id="PR01692">
    <property type="entry name" value="LIPOCALINIMR"/>
</dbReference>
<evidence type="ECO:0000256" key="6">
    <source>
        <dbReference type="SAM" id="Phobius"/>
    </source>
</evidence>
<feature type="transmembrane region" description="Helical" evidence="6">
    <location>
        <begin position="91"/>
        <end position="111"/>
    </location>
</feature>
<feature type="transmembrane region" description="Helical" evidence="6">
    <location>
        <begin position="138"/>
        <end position="157"/>
    </location>
</feature>
<dbReference type="PANTHER" id="PTHR31652:SF0">
    <property type="entry name" value="LIMR FAMILY PROTEIN DDB_G0283707-RELATED"/>
    <property type="match status" value="1"/>
</dbReference>
<comment type="similarity">
    <text evidence="2">Belongs to the LIMR family.</text>
</comment>
<sequence length="534" mass="60604">MADWFLILVTFISFFLLLVVSVYILVHYQHPDDKNDAYFPKLTVLLGLLLSGATVLLLPLDVANNEGYPGCAGYSESQLCGGINMVLFWEIFYWAIPAVVFLLIPFMTFFYEADDGMLMAGTAIGAKPNSRILEAIKYEFLVIIIVGSIFIGCYLGFGESHVMVKEYTGFTADKAEYTTLNIDGGSFNTSYLEDLSLAEFTTMHSRSQVTKEIMISLPVSIPTFFAGFMAFIGWFFFALFGGIGIAALPLDLILAFINRPKHMDPSEFADAQMNIRQRVNELVDIGELLKIERDERAKSVEKKGMFQRFSREGQKEYLEFKKAVYLLETDVEDFQASSANYANYNPLIPWLSLFMGFASVIISLVWVVHIAIYIAPPKPLYSFLNDFFQIGEDVFPLFGVLSIAIFTLYLLLCAIKGCFKFGIRFMMFQIHPMRVNKTYMSSFMFNVGLVLLCALPVVQFCVTAFPEYARYSNVVQVMGVQVQNLKFFTWFFAQKVFIFAFLAVAGLTCIYLFCKPRDKEKKTQKGLLSRLRSK</sequence>
<dbReference type="InterPro" id="IPR006876">
    <property type="entry name" value="LMBR1-like_membr_prot"/>
</dbReference>
<feature type="transmembrane region" description="Helical" evidence="6">
    <location>
        <begin position="38"/>
        <end position="60"/>
    </location>
</feature>
<dbReference type="AlphaFoldDB" id="A0A7S3Q1H9"/>
<dbReference type="EMBL" id="HBIO01009776">
    <property type="protein sequence ID" value="CAE0462714.1"/>
    <property type="molecule type" value="Transcribed_RNA"/>
</dbReference>
<evidence type="ECO:0000256" key="1">
    <source>
        <dbReference type="ARBA" id="ARBA00004141"/>
    </source>
</evidence>
<feature type="transmembrane region" description="Helical" evidence="6">
    <location>
        <begin position="6"/>
        <end position="26"/>
    </location>
</feature>